<protein>
    <submittedName>
        <fullName evidence="1">Uncharacterized protein</fullName>
    </submittedName>
</protein>
<name>A0ACB9E2X7_CICIN</name>
<evidence type="ECO:0000313" key="2">
    <source>
        <dbReference type="Proteomes" id="UP001055811"/>
    </source>
</evidence>
<accession>A0ACB9E2X7</accession>
<dbReference type="Proteomes" id="UP001055811">
    <property type="component" value="Linkage Group LG04"/>
</dbReference>
<evidence type="ECO:0000313" key="1">
    <source>
        <dbReference type="EMBL" id="KAI3752983.1"/>
    </source>
</evidence>
<organism evidence="1 2">
    <name type="scientific">Cichorium intybus</name>
    <name type="common">Chicory</name>
    <dbReference type="NCBI Taxonomy" id="13427"/>
    <lineage>
        <taxon>Eukaryota</taxon>
        <taxon>Viridiplantae</taxon>
        <taxon>Streptophyta</taxon>
        <taxon>Embryophyta</taxon>
        <taxon>Tracheophyta</taxon>
        <taxon>Spermatophyta</taxon>
        <taxon>Magnoliopsida</taxon>
        <taxon>eudicotyledons</taxon>
        <taxon>Gunneridae</taxon>
        <taxon>Pentapetalae</taxon>
        <taxon>asterids</taxon>
        <taxon>campanulids</taxon>
        <taxon>Asterales</taxon>
        <taxon>Asteraceae</taxon>
        <taxon>Cichorioideae</taxon>
        <taxon>Cichorieae</taxon>
        <taxon>Cichoriinae</taxon>
        <taxon>Cichorium</taxon>
    </lineage>
</organism>
<gene>
    <name evidence="1" type="ORF">L2E82_25026</name>
</gene>
<proteinExistence type="predicted"/>
<reference evidence="2" key="1">
    <citation type="journal article" date="2022" name="Mol. Ecol. Resour.">
        <title>The genomes of chicory, endive, great burdock and yacon provide insights into Asteraceae palaeo-polyploidization history and plant inulin production.</title>
        <authorList>
            <person name="Fan W."/>
            <person name="Wang S."/>
            <person name="Wang H."/>
            <person name="Wang A."/>
            <person name="Jiang F."/>
            <person name="Liu H."/>
            <person name="Zhao H."/>
            <person name="Xu D."/>
            <person name="Zhang Y."/>
        </authorList>
    </citation>
    <scope>NUCLEOTIDE SEQUENCE [LARGE SCALE GENOMIC DNA]</scope>
    <source>
        <strain evidence="2">cv. Punajuju</strain>
    </source>
</reference>
<dbReference type="EMBL" id="CM042012">
    <property type="protein sequence ID" value="KAI3752983.1"/>
    <property type="molecule type" value="Genomic_DNA"/>
</dbReference>
<sequence length="175" mass="20781">MPSNKYLIFKFWQGEAARLRQELQFWQQRHRQLLGEELSSLKVKDLQRLENQLEISLKQIRMNKEQVSVDEIKELHQKGSLIDQENRELRKKVNLLQQENTELQNKIYIPRNMDEANRRSTTPHSLDTEDNFNIPMSLQLSQPLPQKIKMSAETMELRLSFAVQSEVDTVIQHID</sequence>
<comment type="caution">
    <text evidence="1">The sequence shown here is derived from an EMBL/GenBank/DDBJ whole genome shotgun (WGS) entry which is preliminary data.</text>
</comment>
<keyword evidence="2" id="KW-1185">Reference proteome</keyword>
<reference evidence="1 2" key="2">
    <citation type="journal article" date="2022" name="Mol. Ecol. Resour.">
        <title>The genomes of chicory, endive, great burdock and yacon provide insights into Asteraceae paleo-polyploidization history and plant inulin production.</title>
        <authorList>
            <person name="Fan W."/>
            <person name="Wang S."/>
            <person name="Wang H."/>
            <person name="Wang A."/>
            <person name="Jiang F."/>
            <person name="Liu H."/>
            <person name="Zhao H."/>
            <person name="Xu D."/>
            <person name="Zhang Y."/>
        </authorList>
    </citation>
    <scope>NUCLEOTIDE SEQUENCE [LARGE SCALE GENOMIC DNA]</scope>
    <source>
        <strain evidence="2">cv. Punajuju</strain>
        <tissue evidence="1">Leaves</tissue>
    </source>
</reference>